<dbReference type="PROSITE" id="PS51257">
    <property type="entry name" value="PROKAR_LIPOPROTEIN"/>
    <property type="match status" value="1"/>
</dbReference>
<reference evidence="2 3" key="1">
    <citation type="submission" date="2019-03" db="EMBL/GenBank/DDBJ databases">
        <title>Genomic Encyclopedia of Type Strains, Phase IV (KMG-IV): sequencing the most valuable type-strain genomes for metagenomic binning, comparative biology and taxonomic classification.</title>
        <authorList>
            <person name="Goeker M."/>
        </authorList>
    </citation>
    <scope>NUCLEOTIDE SEQUENCE [LARGE SCALE GENOMIC DNA]</scope>
    <source>
        <strain evidence="2 3">DSM 28867</strain>
    </source>
</reference>
<dbReference type="InterPro" id="IPR035488">
    <property type="entry name" value="FrlB_SIS"/>
</dbReference>
<accession>A0A4R7ZI22</accession>
<dbReference type="GO" id="GO:0006487">
    <property type="term" value="P:protein N-linked glycosylation"/>
    <property type="evidence" value="ECO:0007669"/>
    <property type="project" value="TreeGrafter"/>
</dbReference>
<feature type="domain" description="SIS" evidence="1">
    <location>
        <begin position="8"/>
        <end position="146"/>
    </location>
</feature>
<dbReference type="AlphaFoldDB" id="A0A4R7ZI22"/>
<dbReference type="CDD" id="cd05710">
    <property type="entry name" value="SIS_1"/>
    <property type="match status" value="1"/>
</dbReference>
<evidence type="ECO:0000313" key="3">
    <source>
        <dbReference type="Proteomes" id="UP000294743"/>
    </source>
</evidence>
<dbReference type="PANTHER" id="PTHR10937:SF14">
    <property type="entry name" value="FRUCTOSELYSINE 6-PHOSPHATE DEGLYCASE"/>
    <property type="match status" value="1"/>
</dbReference>
<dbReference type="GO" id="GO:0006002">
    <property type="term" value="P:fructose 6-phosphate metabolic process"/>
    <property type="evidence" value="ECO:0007669"/>
    <property type="project" value="TreeGrafter"/>
</dbReference>
<dbReference type="GO" id="GO:0097367">
    <property type="term" value="F:carbohydrate derivative binding"/>
    <property type="evidence" value="ECO:0007669"/>
    <property type="project" value="InterPro"/>
</dbReference>
<dbReference type="GO" id="GO:0004360">
    <property type="term" value="F:glutamine-fructose-6-phosphate transaminase (isomerizing) activity"/>
    <property type="evidence" value="ECO:0007669"/>
    <property type="project" value="TreeGrafter"/>
</dbReference>
<dbReference type="InterPro" id="IPR001347">
    <property type="entry name" value="SIS_dom"/>
</dbReference>
<organism evidence="2 3">
    <name type="scientific">Breznakia blatticola</name>
    <dbReference type="NCBI Taxonomy" id="1754012"/>
    <lineage>
        <taxon>Bacteria</taxon>
        <taxon>Bacillati</taxon>
        <taxon>Bacillota</taxon>
        <taxon>Erysipelotrichia</taxon>
        <taxon>Erysipelotrichales</taxon>
        <taxon>Erysipelotrichaceae</taxon>
        <taxon>Breznakia</taxon>
    </lineage>
</organism>
<dbReference type="EMBL" id="SODD01000020">
    <property type="protein sequence ID" value="TDW16746.1"/>
    <property type="molecule type" value="Genomic_DNA"/>
</dbReference>
<sequence length="320" mass="35874">MFNVKQMIEEVLSKKEIKNVSFVGCGGSLACFQPAHYYIQEEAKNVKSFYISSNEFVYDTPKSVSENSIVVIASRRGNTAETVEAGRVAKKKGATVVGLQLETGTVMEDVADYIIQFTDGVDNDFAQTKGAYALAIAYEVCQQVEQSGQYDAMVLAMSKMDGILNAARENLIPDAIKFSIDYKDDKTIYTMGSGTAWSAAHQQSICIFMEMQWISSCVIHTGEFFHGPFEITDPNTAYLLFKSTGKTRALDDRAIDFISQYNHHLTVIDGAEHGMNDLGEVSEYYDALFYSGIIGVYNNLLSDMRNHPLSKRKYMWKYNY</sequence>
<evidence type="ECO:0000313" key="2">
    <source>
        <dbReference type="EMBL" id="TDW16746.1"/>
    </source>
</evidence>
<dbReference type="GO" id="GO:0006047">
    <property type="term" value="P:UDP-N-acetylglucosamine metabolic process"/>
    <property type="evidence" value="ECO:0007669"/>
    <property type="project" value="TreeGrafter"/>
</dbReference>
<comment type="caution">
    <text evidence="2">The sequence shown here is derived from an EMBL/GenBank/DDBJ whole genome shotgun (WGS) entry which is preliminary data.</text>
</comment>
<dbReference type="Gene3D" id="3.40.50.10490">
    <property type="entry name" value="Glucose-6-phosphate isomerase like protein, domain 1"/>
    <property type="match status" value="1"/>
</dbReference>
<dbReference type="Proteomes" id="UP000294743">
    <property type="component" value="Unassembled WGS sequence"/>
</dbReference>
<dbReference type="SUPFAM" id="SSF53697">
    <property type="entry name" value="SIS domain"/>
    <property type="match status" value="1"/>
</dbReference>
<dbReference type="Gene3D" id="1.10.10.2240">
    <property type="match status" value="1"/>
</dbReference>
<name>A0A4R7ZI22_9FIRM</name>
<dbReference type="OrthoDB" id="9782098at2"/>
<dbReference type="Pfam" id="PF01380">
    <property type="entry name" value="SIS"/>
    <property type="match status" value="1"/>
</dbReference>
<dbReference type="PANTHER" id="PTHR10937">
    <property type="entry name" value="GLUCOSAMINE--FRUCTOSE-6-PHOSPHATE AMINOTRANSFERASE, ISOMERIZING"/>
    <property type="match status" value="1"/>
</dbReference>
<gene>
    <name evidence="2" type="ORF">EDD63_12027</name>
</gene>
<dbReference type="RefSeq" id="WP_134169702.1">
    <property type="nucleotide sequence ID" value="NZ_SODD01000020.1"/>
</dbReference>
<keyword evidence="3" id="KW-1185">Reference proteome</keyword>
<evidence type="ECO:0000259" key="1">
    <source>
        <dbReference type="PROSITE" id="PS51464"/>
    </source>
</evidence>
<dbReference type="Gene3D" id="3.40.50.12570">
    <property type="match status" value="1"/>
</dbReference>
<dbReference type="PROSITE" id="PS51464">
    <property type="entry name" value="SIS"/>
    <property type="match status" value="1"/>
</dbReference>
<proteinExistence type="predicted"/>
<dbReference type="InterPro" id="IPR046348">
    <property type="entry name" value="SIS_dom_sf"/>
</dbReference>
<protein>
    <submittedName>
        <fullName evidence="2">Fructoselysine-6-P-deglycase FrlB-like protein</fullName>
    </submittedName>
</protein>